<evidence type="ECO:0000313" key="1">
    <source>
        <dbReference type="EMBL" id="KXK65612.1"/>
    </source>
</evidence>
<reference evidence="2" key="1">
    <citation type="submission" date="2016-02" db="EMBL/GenBank/DDBJ databases">
        <authorList>
            <person name="Mitreva M."/>
            <person name="Pepin K.H."/>
            <person name="Mihindukulasuriya K.A."/>
            <person name="Fulton R."/>
            <person name="Fronick C."/>
            <person name="O'Laughlin M."/>
            <person name="Miner T."/>
            <person name="Herter B."/>
            <person name="Rosa B.A."/>
            <person name="Cordes M."/>
            <person name="Tomlinson C."/>
            <person name="Wollam A."/>
            <person name="Palsikar V.B."/>
            <person name="Mardis E.R."/>
            <person name="Wilson R.K."/>
        </authorList>
    </citation>
    <scope>NUCLEOTIDE SEQUENCE [LARGE SCALE GENOMIC DNA]</scope>
    <source>
        <strain evidence="2">DSM 22607</strain>
    </source>
</reference>
<dbReference type="RefSeq" id="WP_066519511.1">
    <property type="nucleotide sequence ID" value="NZ_CABMOF010000002.1"/>
</dbReference>
<protein>
    <submittedName>
        <fullName evidence="1">Phage protein Gp37/Gp68</fullName>
    </submittedName>
</protein>
<dbReference type="KEGG" id="cmiu:B1H56_10590"/>
<keyword evidence="2" id="KW-1185">Reference proteome</keyword>
<proteinExistence type="predicted"/>
<dbReference type="PATRIC" id="fig|626937.4.peg.1519"/>
<accession>A0A136Q4N0</accession>
<name>A0A136Q4N0_9FIRM</name>
<dbReference type="Proteomes" id="UP000070366">
    <property type="component" value="Unassembled WGS sequence"/>
</dbReference>
<dbReference type="InterPro" id="IPR011101">
    <property type="entry name" value="DUF5131"/>
</dbReference>
<dbReference type="STRING" id="626937.HMPREF3293_01536"/>
<sequence length="235" mass="27377">MAMWNPWRGCHRYSEGCRFCYIHKGDGKRGVDTERIVRTKQFGAPSERDKDGNYKMKPGQTVYLCFSTDFLIEEADPWRGECWAMMRSRPDLNFLFLTKRIERFAQCVPDDWGEGYGNVTVGCTVENQKRADERLSLFSELPIRHKNIICQPLIERVRIEPYLSGVELVVVGGESDRQARALDYDWVLDLRGQCIRQDVRFEFRQCGTHFVKDGKKYTLAVRDLCRQARKAGIDC</sequence>
<comment type="caution">
    <text evidence="1">The sequence shown here is derived from an EMBL/GenBank/DDBJ whole genome shotgun (WGS) entry which is preliminary data.</text>
</comment>
<dbReference type="AlphaFoldDB" id="A0A136Q4N0"/>
<dbReference type="EMBL" id="LSZW01000060">
    <property type="protein sequence ID" value="KXK65612.1"/>
    <property type="molecule type" value="Genomic_DNA"/>
</dbReference>
<dbReference type="Pfam" id="PF07505">
    <property type="entry name" value="DUF5131"/>
    <property type="match status" value="1"/>
</dbReference>
<dbReference type="OrthoDB" id="9787478at2"/>
<evidence type="ECO:0000313" key="2">
    <source>
        <dbReference type="Proteomes" id="UP000070366"/>
    </source>
</evidence>
<organism evidence="1 2">
    <name type="scientific">Christensenella minuta</name>
    <dbReference type="NCBI Taxonomy" id="626937"/>
    <lineage>
        <taxon>Bacteria</taxon>
        <taxon>Bacillati</taxon>
        <taxon>Bacillota</taxon>
        <taxon>Clostridia</taxon>
        <taxon>Christensenellales</taxon>
        <taxon>Christensenellaceae</taxon>
        <taxon>Christensenella</taxon>
    </lineage>
</organism>
<gene>
    <name evidence="1" type="ORF">HMPREF3293_01536</name>
</gene>